<dbReference type="Proteomes" id="UP000419743">
    <property type="component" value="Unassembled WGS sequence"/>
</dbReference>
<proteinExistence type="predicted"/>
<dbReference type="RefSeq" id="WP_156740108.1">
    <property type="nucleotide sequence ID" value="NZ_CACRYJ010000017.1"/>
</dbReference>
<evidence type="ECO:0000313" key="2">
    <source>
        <dbReference type="Proteomes" id="UP000419743"/>
    </source>
</evidence>
<name>A0A7M4DGP5_9MICO</name>
<keyword evidence="2" id="KW-1185">Reference proteome</keyword>
<organism evidence="1 2">
    <name type="scientific">Occultella aeris</name>
    <dbReference type="NCBI Taxonomy" id="2761496"/>
    <lineage>
        <taxon>Bacteria</taxon>
        <taxon>Bacillati</taxon>
        <taxon>Actinomycetota</taxon>
        <taxon>Actinomycetes</taxon>
        <taxon>Micrococcales</taxon>
        <taxon>Ruaniaceae</taxon>
        <taxon>Occultella</taxon>
    </lineage>
</organism>
<sequence>MPKADRILANLPPTFAVRGDPSALRAFTDANGGELQSAENSLIAVMRAHWVTFADAGETAITDLGLFAALYGLAPRPDESVEEFREHLLAFVRTHLEGTVTVQGILRITAEALGLHIEDASLDAWWDRAPGDRTTGVTDVLTTSAPRSADAATAVLGIGAARVAGRDAAPGRLVGTVDLAGGIDLTGAHTLWVALDDGGAIPADLTTGVADPASATAAELAAALDAELGAAVATVEAGHLVLTSHTTGPGSAVAVEDGPEDAAELVLGLAPRRYTGAGSRRATITGRADLSAPVDLRVARYLRIVTDADHVAEVDCAAGAADPAAVDVAEITAAINGGAGIPVATDDGAFLTLTSPTVGAAGSIALTEPAAQSATTTLFGSAPLLAVGTDATPARVVSGRAIGSGVDLRGRSQLRLGLDADPAVTLDVAGLDPAATTPNELVTAINEGLGTECASHDGARLSLASSSEGPTAVLRIEEVAGDAALDVLGLRPRSGRGTAPVTANLTGTADLAGGLSLSSRNLIRLAVDGGESVEIDLRAGVADVTAAGVGELADAVNAALGAEEDPVAGDDGAHLILTSPTTGAAGSLEVEPIVSTVRRRFVTRARVLDEAATTVLGFTARTAHGLPGTSARLATSTDLSGGIDLTGGSFLRVVVGDSGAVEVDCAGPRPRATTAAEIAQHLADGVPGLQVSTDGRAVVLLDPTQGAASRVALEPPHPLDAADQVLGAAAVGSVTGTGPAGVHFTGTVDLEAGAPLPADAALRLGVDGAAPVDIPLGDGTTAATLGLARICAQINVALGAPVAAHDGAHVLLTSPTVGGNSALVIEAPTAGTDATPAVLGIPAPRTYTGLAATAARVVGTVDLTGGADLGARHLLRLRVDGGAPVDVDLTAASGAPGGGSGPGGAAPVDLPAISAAIRAATTADAASVPIPGGLALALTSPTTGPTSRLEVSRAEVGDAAPLLFGTTGRSVTGTDPAPATIEGEVDLLAPVDLAERSVLRLRLDHGEPVDADLAGVTPSATLGAEIVAAIEAVAPGVAALGPTDRLLLTSPTTGPGGAVEVVPTRHLEVVEYPPTTDTVTAALAHGGVLVFSSSGSADVPGRVRVDSPGGVHGPRLTDPAAGWSVHVDTTVPARGELVLEWAPDGIGARVRGPSGWHPVDPALIHVSTGGGHGTLSPLTVRRGRNRWSWTECDAARFDEAIFDEDFFAGGPCVEDAVFDVSRFSPTAVPARFTATADRAASAHVRVTWDSHTAGAFEVNLPADLDPRFGRVFGEARFGAAEPELIAGVVTEPLGDDDNVITRVNAESALIECSPAPTVPIGWRAVALPFREPVHLSLGSPTQPARMYVGGPGLAPGFLEVRAADPGAYGNDISVSMRVVGPEIYDVTVHLPGARFENARAVVAGPEPPTLAERLLDPTPIGVGTAKAAGIRAVVTRDRARFGGPTVPAVPDRPAEEG</sequence>
<gene>
    <name evidence="1" type="ORF">HALOF300_01292</name>
</gene>
<protein>
    <submittedName>
        <fullName evidence="1">Uncharacterized protein</fullName>
    </submittedName>
</protein>
<evidence type="ECO:0000313" key="1">
    <source>
        <dbReference type="EMBL" id="VZO36088.1"/>
    </source>
</evidence>
<comment type="caution">
    <text evidence="1">The sequence shown here is derived from an EMBL/GenBank/DDBJ whole genome shotgun (WGS) entry which is preliminary data.</text>
</comment>
<dbReference type="EMBL" id="CACRYJ010000017">
    <property type="protein sequence ID" value="VZO36088.1"/>
    <property type="molecule type" value="Genomic_DNA"/>
</dbReference>
<reference evidence="1 2" key="1">
    <citation type="submission" date="2019-11" db="EMBL/GenBank/DDBJ databases">
        <authorList>
            <person name="Criscuolo A."/>
        </authorList>
    </citation>
    <scope>NUCLEOTIDE SEQUENCE [LARGE SCALE GENOMIC DNA]</scope>
    <source>
        <strain evidence="1">CIP111667</strain>
    </source>
</reference>
<accession>A0A7M4DGP5</accession>